<protein>
    <submittedName>
        <fullName evidence="1">Uncharacterized protein</fullName>
    </submittedName>
</protein>
<keyword evidence="2" id="KW-1185">Reference proteome</keyword>
<accession>A0A1S1MWK6</accession>
<dbReference type="EMBL" id="MKJU01000025">
    <property type="protein sequence ID" value="OHU91279.1"/>
    <property type="molecule type" value="Genomic_DNA"/>
</dbReference>
<reference evidence="1 2" key="1">
    <citation type="submission" date="2016-09" db="EMBL/GenBank/DDBJ databases">
        <title>Pseudoalteromonas amylolytica sp. nov., isolated from the surface seawater.</title>
        <authorList>
            <person name="Wu Y.-H."/>
            <person name="Cheng H."/>
            <person name="Jin X.-B."/>
            <person name="Wang C.-S."/>
            <person name="Xu X.-W."/>
        </authorList>
    </citation>
    <scope>NUCLEOTIDE SEQUENCE [LARGE SCALE GENOMIC DNA]</scope>
    <source>
        <strain evidence="1 2">JW1</strain>
    </source>
</reference>
<organism evidence="1 2">
    <name type="scientific">Pseudoalteromonas amylolytica</name>
    <dbReference type="NCBI Taxonomy" id="1859457"/>
    <lineage>
        <taxon>Bacteria</taxon>
        <taxon>Pseudomonadati</taxon>
        <taxon>Pseudomonadota</taxon>
        <taxon>Gammaproteobacteria</taxon>
        <taxon>Alteromonadales</taxon>
        <taxon>Pseudoalteromonadaceae</taxon>
        <taxon>Pseudoalteromonas</taxon>
    </lineage>
</organism>
<dbReference type="STRING" id="1859457.BET10_10645"/>
<sequence length="119" mass="12931">MEYQPLSPETLLELEKQVTRGKIKINVADHESLLGTVSDTCHILLVEFAKLTTKLASATSLEEVKSAATQANSLVGHITTKVDEGSLTFPYQQKGMENVLQEIEGRAMGVSEVLSKSAK</sequence>
<dbReference type="Proteomes" id="UP000179786">
    <property type="component" value="Unassembled WGS sequence"/>
</dbReference>
<dbReference type="RefSeq" id="WP_070985059.1">
    <property type="nucleotide sequence ID" value="NZ_MKJU01000025.1"/>
</dbReference>
<comment type="caution">
    <text evidence="1">The sequence shown here is derived from an EMBL/GenBank/DDBJ whole genome shotgun (WGS) entry which is preliminary data.</text>
</comment>
<gene>
    <name evidence="1" type="ORF">BET10_10645</name>
</gene>
<evidence type="ECO:0000313" key="2">
    <source>
        <dbReference type="Proteomes" id="UP000179786"/>
    </source>
</evidence>
<name>A0A1S1MWK6_9GAMM</name>
<proteinExistence type="predicted"/>
<dbReference type="OrthoDB" id="6304091at2"/>
<dbReference type="AlphaFoldDB" id="A0A1S1MWK6"/>
<evidence type="ECO:0000313" key="1">
    <source>
        <dbReference type="EMBL" id="OHU91279.1"/>
    </source>
</evidence>